<organism evidence="2 3">
    <name type="scientific">Triticum urartu</name>
    <name type="common">Red wild einkorn</name>
    <name type="synonym">Crithodium urartu</name>
    <dbReference type="NCBI Taxonomy" id="4572"/>
    <lineage>
        <taxon>Eukaryota</taxon>
        <taxon>Viridiplantae</taxon>
        <taxon>Streptophyta</taxon>
        <taxon>Embryophyta</taxon>
        <taxon>Tracheophyta</taxon>
        <taxon>Spermatophyta</taxon>
        <taxon>Magnoliopsida</taxon>
        <taxon>Liliopsida</taxon>
        <taxon>Poales</taxon>
        <taxon>Poaceae</taxon>
        <taxon>BOP clade</taxon>
        <taxon>Pooideae</taxon>
        <taxon>Triticodae</taxon>
        <taxon>Triticeae</taxon>
        <taxon>Triticinae</taxon>
        <taxon>Triticum</taxon>
    </lineage>
</organism>
<feature type="compositionally biased region" description="Polar residues" evidence="1">
    <location>
        <begin position="31"/>
        <end position="41"/>
    </location>
</feature>
<accession>A0A8R7QVG9</accession>
<name>A0A8R7QVG9_TRIUA</name>
<evidence type="ECO:0000256" key="1">
    <source>
        <dbReference type="SAM" id="MobiDB-lite"/>
    </source>
</evidence>
<reference evidence="2" key="3">
    <citation type="submission" date="2022-06" db="UniProtKB">
        <authorList>
            <consortium name="EnsemblPlants"/>
        </authorList>
    </citation>
    <scope>IDENTIFICATION</scope>
</reference>
<dbReference type="Gramene" id="TuG1812G0600003063.01.T01">
    <property type="protein sequence ID" value="TuG1812G0600003063.01.T01"/>
    <property type="gene ID" value="TuG1812G0600003063.01"/>
</dbReference>
<dbReference type="Proteomes" id="UP000015106">
    <property type="component" value="Chromosome 6"/>
</dbReference>
<proteinExistence type="predicted"/>
<keyword evidence="3" id="KW-1185">Reference proteome</keyword>
<feature type="region of interest" description="Disordered" evidence="1">
    <location>
        <begin position="31"/>
        <end position="58"/>
    </location>
</feature>
<sequence length="108" mass="11633">MIPSAYSRRVETFIVPAGSGSNAVGVAARTNNSATTSSLRSGSRRMAPTAACSPMDSRVMWSPTRPSRVHASWLCGAVERSREQVPLPLPWIPVQQPGQVTGPCSRRR</sequence>
<dbReference type="EnsemblPlants" id="TuG1812G0600003063.01.T01">
    <property type="protein sequence ID" value="TuG1812G0600003063.01.T01"/>
    <property type="gene ID" value="TuG1812G0600003063.01"/>
</dbReference>
<dbReference type="AlphaFoldDB" id="A0A8R7QVG9"/>
<evidence type="ECO:0000313" key="2">
    <source>
        <dbReference type="EnsemblPlants" id="TuG1812G0600003063.01.T01"/>
    </source>
</evidence>
<reference evidence="2" key="2">
    <citation type="submission" date="2018-03" db="EMBL/GenBank/DDBJ databases">
        <title>The Triticum urartu genome reveals the dynamic nature of wheat genome evolution.</title>
        <authorList>
            <person name="Ling H."/>
            <person name="Ma B."/>
            <person name="Shi X."/>
            <person name="Liu H."/>
            <person name="Dong L."/>
            <person name="Sun H."/>
            <person name="Cao Y."/>
            <person name="Gao Q."/>
            <person name="Zheng S."/>
            <person name="Li Y."/>
            <person name="Yu Y."/>
            <person name="Du H."/>
            <person name="Qi M."/>
            <person name="Li Y."/>
            <person name="Yu H."/>
            <person name="Cui Y."/>
            <person name="Wang N."/>
            <person name="Chen C."/>
            <person name="Wu H."/>
            <person name="Zhao Y."/>
            <person name="Zhang J."/>
            <person name="Li Y."/>
            <person name="Zhou W."/>
            <person name="Zhang B."/>
            <person name="Hu W."/>
            <person name="Eijk M."/>
            <person name="Tang J."/>
            <person name="Witsenboer H."/>
            <person name="Zhao S."/>
            <person name="Li Z."/>
            <person name="Zhang A."/>
            <person name="Wang D."/>
            <person name="Liang C."/>
        </authorList>
    </citation>
    <scope>NUCLEOTIDE SEQUENCE [LARGE SCALE GENOMIC DNA]</scope>
    <source>
        <strain evidence="2">cv. G1812</strain>
    </source>
</reference>
<evidence type="ECO:0000313" key="3">
    <source>
        <dbReference type="Proteomes" id="UP000015106"/>
    </source>
</evidence>
<reference evidence="3" key="1">
    <citation type="journal article" date="2013" name="Nature">
        <title>Draft genome of the wheat A-genome progenitor Triticum urartu.</title>
        <authorList>
            <person name="Ling H.Q."/>
            <person name="Zhao S."/>
            <person name="Liu D."/>
            <person name="Wang J."/>
            <person name="Sun H."/>
            <person name="Zhang C."/>
            <person name="Fan H."/>
            <person name="Li D."/>
            <person name="Dong L."/>
            <person name="Tao Y."/>
            <person name="Gao C."/>
            <person name="Wu H."/>
            <person name="Li Y."/>
            <person name="Cui Y."/>
            <person name="Guo X."/>
            <person name="Zheng S."/>
            <person name="Wang B."/>
            <person name="Yu K."/>
            <person name="Liang Q."/>
            <person name="Yang W."/>
            <person name="Lou X."/>
            <person name="Chen J."/>
            <person name="Feng M."/>
            <person name="Jian J."/>
            <person name="Zhang X."/>
            <person name="Luo G."/>
            <person name="Jiang Y."/>
            <person name="Liu J."/>
            <person name="Wang Z."/>
            <person name="Sha Y."/>
            <person name="Zhang B."/>
            <person name="Wu H."/>
            <person name="Tang D."/>
            <person name="Shen Q."/>
            <person name="Xue P."/>
            <person name="Zou S."/>
            <person name="Wang X."/>
            <person name="Liu X."/>
            <person name="Wang F."/>
            <person name="Yang Y."/>
            <person name="An X."/>
            <person name="Dong Z."/>
            <person name="Zhang K."/>
            <person name="Zhang X."/>
            <person name="Luo M.C."/>
            <person name="Dvorak J."/>
            <person name="Tong Y."/>
            <person name="Wang J."/>
            <person name="Yang H."/>
            <person name="Li Z."/>
            <person name="Wang D."/>
            <person name="Zhang A."/>
            <person name="Wang J."/>
        </authorList>
    </citation>
    <scope>NUCLEOTIDE SEQUENCE</scope>
    <source>
        <strain evidence="3">cv. G1812</strain>
    </source>
</reference>
<protein>
    <submittedName>
        <fullName evidence="2">Uncharacterized protein</fullName>
    </submittedName>
</protein>